<dbReference type="AlphaFoldDB" id="A0AAE0GBB2"/>
<proteinExistence type="predicted"/>
<organism evidence="1 2">
    <name type="scientific">Cymbomonas tetramitiformis</name>
    <dbReference type="NCBI Taxonomy" id="36881"/>
    <lineage>
        <taxon>Eukaryota</taxon>
        <taxon>Viridiplantae</taxon>
        <taxon>Chlorophyta</taxon>
        <taxon>Pyramimonadophyceae</taxon>
        <taxon>Pyramimonadales</taxon>
        <taxon>Pyramimonadaceae</taxon>
        <taxon>Cymbomonas</taxon>
    </lineage>
</organism>
<comment type="caution">
    <text evidence="1">The sequence shown here is derived from an EMBL/GenBank/DDBJ whole genome shotgun (WGS) entry which is preliminary data.</text>
</comment>
<evidence type="ECO:0000313" key="2">
    <source>
        <dbReference type="Proteomes" id="UP001190700"/>
    </source>
</evidence>
<keyword evidence="2" id="KW-1185">Reference proteome</keyword>
<evidence type="ECO:0000313" key="1">
    <source>
        <dbReference type="EMBL" id="KAK3274857.1"/>
    </source>
</evidence>
<sequence length="123" mass="13430">MVAATRATSSMAHRRRALATIFYSEAARFANTPATPPAAVPAANSTGATFLAAVRTLQREHFDMKISKAVRQKLFESKEGRFPGAECHASVLFTRMVSALQTAFVTEDIGFAPLFLRNIIILE</sequence>
<gene>
    <name evidence="1" type="ORF">CYMTET_16996</name>
</gene>
<reference evidence="1 2" key="1">
    <citation type="journal article" date="2015" name="Genome Biol. Evol.">
        <title>Comparative Genomics of a Bacterivorous Green Alga Reveals Evolutionary Causalities and Consequences of Phago-Mixotrophic Mode of Nutrition.</title>
        <authorList>
            <person name="Burns J.A."/>
            <person name="Paasch A."/>
            <person name="Narechania A."/>
            <person name="Kim E."/>
        </authorList>
    </citation>
    <scope>NUCLEOTIDE SEQUENCE [LARGE SCALE GENOMIC DNA]</scope>
    <source>
        <strain evidence="1 2">PLY_AMNH</strain>
    </source>
</reference>
<accession>A0AAE0GBB2</accession>
<dbReference type="Proteomes" id="UP001190700">
    <property type="component" value="Unassembled WGS sequence"/>
</dbReference>
<name>A0AAE0GBB2_9CHLO</name>
<dbReference type="EMBL" id="LGRX02007511">
    <property type="protein sequence ID" value="KAK3274857.1"/>
    <property type="molecule type" value="Genomic_DNA"/>
</dbReference>
<protein>
    <submittedName>
        <fullName evidence="1">Uncharacterized protein</fullName>
    </submittedName>
</protein>